<dbReference type="AlphaFoldDB" id="A0A382P4E9"/>
<evidence type="ECO:0000313" key="2">
    <source>
        <dbReference type="EMBL" id="SVC67618.1"/>
    </source>
</evidence>
<proteinExistence type="predicted"/>
<reference evidence="2" key="1">
    <citation type="submission" date="2018-05" db="EMBL/GenBank/DDBJ databases">
        <authorList>
            <person name="Lanie J.A."/>
            <person name="Ng W.-L."/>
            <person name="Kazmierczak K.M."/>
            <person name="Andrzejewski T.M."/>
            <person name="Davidsen T.M."/>
            <person name="Wayne K.J."/>
            <person name="Tettelin H."/>
            <person name="Glass J.I."/>
            <person name="Rusch D."/>
            <person name="Podicherti R."/>
            <person name="Tsui H.-C.T."/>
            <person name="Winkler M.E."/>
        </authorList>
    </citation>
    <scope>NUCLEOTIDE SEQUENCE</scope>
</reference>
<feature type="compositionally biased region" description="Basic and acidic residues" evidence="1">
    <location>
        <begin position="1"/>
        <end position="39"/>
    </location>
</feature>
<gene>
    <name evidence="2" type="ORF">METZ01_LOCUS320472</name>
</gene>
<protein>
    <submittedName>
        <fullName evidence="2">Uncharacterized protein</fullName>
    </submittedName>
</protein>
<organism evidence="2">
    <name type="scientific">marine metagenome</name>
    <dbReference type="NCBI Taxonomy" id="408172"/>
    <lineage>
        <taxon>unclassified sequences</taxon>
        <taxon>metagenomes</taxon>
        <taxon>ecological metagenomes</taxon>
    </lineage>
</organism>
<accession>A0A382P4E9</accession>
<sequence>MSKEKPQSCEKQDELIEHRRARLSESDREKLTESLKEQLRGSLTKEQFDDLFNES</sequence>
<feature type="region of interest" description="Disordered" evidence="1">
    <location>
        <begin position="1"/>
        <end position="55"/>
    </location>
</feature>
<dbReference type="EMBL" id="UINC01104460">
    <property type="protein sequence ID" value="SVC67618.1"/>
    <property type="molecule type" value="Genomic_DNA"/>
</dbReference>
<name>A0A382P4E9_9ZZZZ</name>
<evidence type="ECO:0000256" key="1">
    <source>
        <dbReference type="SAM" id="MobiDB-lite"/>
    </source>
</evidence>